<evidence type="ECO:0000256" key="3">
    <source>
        <dbReference type="ARBA" id="ARBA00023237"/>
    </source>
</evidence>
<dbReference type="PANTHER" id="PTHR30329:SF21">
    <property type="entry name" value="LIPOPROTEIN YIAD-RELATED"/>
    <property type="match status" value="1"/>
</dbReference>
<sequence length="272" mass="30772">MVLLILSLIFRFLLLMVTSGFSWVLGMAIAFQYPSTSQDIPISEKLLRGARSIVSQKKLPPSSRSTPASTPEIITPQVELTEVQKQELQTELQKLQTQLNSLIGRTRNLENQLGVRKLDGNLEARLDLIAQQLALPISDRQNQEVISKPSQPVFSEKTMMVTLPSDVLFESGSNTIRSEGRSILDNLIGELKNYPEMTISVSGHTDNRGKVKVNQEKSFLQAERVAEYFSKNMGDRYRFLVIGYGESSPIVENNSQTNRQRNRRIEVKIHKR</sequence>
<proteinExistence type="predicted"/>
<protein>
    <submittedName>
        <fullName evidence="7">OmpA family protein</fullName>
    </submittedName>
</protein>
<dbReference type="InterPro" id="IPR006665">
    <property type="entry name" value="OmpA-like"/>
</dbReference>
<dbReference type="PROSITE" id="PS51123">
    <property type="entry name" value="OMPA_2"/>
    <property type="match status" value="1"/>
</dbReference>
<feature type="domain" description="OmpA-like" evidence="6">
    <location>
        <begin position="156"/>
        <end position="272"/>
    </location>
</feature>
<dbReference type="AlphaFoldDB" id="A0A3N6NQ58"/>
<keyword evidence="2 4" id="KW-0472">Membrane</keyword>
<dbReference type="PRINTS" id="PR01021">
    <property type="entry name" value="OMPADOMAIN"/>
</dbReference>
<keyword evidence="8" id="KW-1185">Reference proteome</keyword>
<dbReference type="PANTHER" id="PTHR30329">
    <property type="entry name" value="STATOR ELEMENT OF FLAGELLAR MOTOR COMPLEX"/>
    <property type="match status" value="1"/>
</dbReference>
<dbReference type="InterPro" id="IPR006664">
    <property type="entry name" value="OMP_bac"/>
</dbReference>
<keyword evidence="3" id="KW-0998">Cell outer membrane</keyword>
<dbReference type="GO" id="GO:0009279">
    <property type="term" value="C:cell outer membrane"/>
    <property type="evidence" value="ECO:0007669"/>
    <property type="project" value="UniProtKB-SubCell"/>
</dbReference>
<keyword evidence="5" id="KW-0175">Coiled coil</keyword>
<dbReference type="OrthoDB" id="571892at2"/>
<evidence type="ECO:0000259" key="6">
    <source>
        <dbReference type="PROSITE" id="PS51123"/>
    </source>
</evidence>
<dbReference type="InterPro" id="IPR036737">
    <property type="entry name" value="OmpA-like_sf"/>
</dbReference>
<dbReference type="Proteomes" id="UP000269154">
    <property type="component" value="Unassembled WGS sequence"/>
</dbReference>
<evidence type="ECO:0000313" key="8">
    <source>
        <dbReference type="Proteomes" id="UP000269154"/>
    </source>
</evidence>
<evidence type="ECO:0000313" key="7">
    <source>
        <dbReference type="EMBL" id="RQH51429.1"/>
    </source>
</evidence>
<comment type="subcellular location">
    <subcellularLocation>
        <location evidence="1">Cell outer membrane</location>
    </subcellularLocation>
</comment>
<dbReference type="Gene3D" id="3.30.1330.60">
    <property type="entry name" value="OmpA-like domain"/>
    <property type="match status" value="1"/>
</dbReference>
<dbReference type="InterPro" id="IPR050330">
    <property type="entry name" value="Bact_OuterMem_StrucFunc"/>
</dbReference>
<evidence type="ECO:0000256" key="1">
    <source>
        <dbReference type="ARBA" id="ARBA00004442"/>
    </source>
</evidence>
<dbReference type="SUPFAM" id="SSF103088">
    <property type="entry name" value="OmpA-like"/>
    <property type="match status" value="1"/>
</dbReference>
<dbReference type="EMBL" id="RCBY01000020">
    <property type="protein sequence ID" value="RQH51429.1"/>
    <property type="molecule type" value="Genomic_DNA"/>
</dbReference>
<dbReference type="CDD" id="cd07185">
    <property type="entry name" value="OmpA_C-like"/>
    <property type="match status" value="1"/>
</dbReference>
<evidence type="ECO:0000256" key="4">
    <source>
        <dbReference type="PROSITE-ProRule" id="PRU00473"/>
    </source>
</evidence>
<evidence type="ECO:0000256" key="2">
    <source>
        <dbReference type="ARBA" id="ARBA00023136"/>
    </source>
</evidence>
<reference evidence="7 8" key="1">
    <citation type="journal article" date="2018" name="ACS Chem. Biol.">
        <title>Ketoreductase domain dysfunction expands chemodiversity: malyngamide biosynthesis in the cyanobacterium Okeania hirsuta.</title>
        <authorList>
            <person name="Moss N.A."/>
            <person name="Leao T."/>
            <person name="Rankin M."/>
            <person name="McCullough T.M."/>
            <person name="Qu P."/>
            <person name="Korobeynikov A."/>
            <person name="Smith J.L."/>
            <person name="Gerwick L."/>
            <person name="Gerwick W.H."/>
        </authorList>
    </citation>
    <scope>NUCLEOTIDE SEQUENCE [LARGE SCALE GENOMIC DNA]</scope>
    <source>
        <strain evidence="7 8">PAB10Feb10-1</strain>
    </source>
</reference>
<name>A0A3N6NQ58_9CYAN</name>
<dbReference type="Pfam" id="PF00691">
    <property type="entry name" value="OmpA"/>
    <property type="match status" value="1"/>
</dbReference>
<accession>A0A3N6NQ58</accession>
<comment type="caution">
    <text evidence="7">The sequence shown here is derived from an EMBL/GenBank/DDBJ whole genome shotgun (WGS) entry which is preliminary data.</text>
</comment>
<evidence type="ECO:0000256" key="5">
    <source>
        <dbReference type="SAM" id="Coils"/>
    </source>
</evidence>
<organism evidence="7 8">
    <name type="scientific">Okeania hirsuta</name>
    <dbReference type="NCBI Taxonomy" id="1458930"/>
    <lineage>
        <taxon>Bacteria</taxon>
        <taxon>Bacillati</taxon>
        <taxon>Cyanobacteriota</taxon>
        <taxon>Cyanophyceae</taxon>
        <taxon>Oscillatoriophycideae</taxon>
        <taxon>Oscillatoriales</taxon>
        <taxon>Microcoleaceae</taxon>
        <taxon>Okeania</taxon>
    </lineage>
</organism>
<feature type="coiled-coil region" evidence="5">
    <location>
        <begin position="78"/>
        <end position="112"/>
    </location>
</feature>
<gene>
    <name evidence="7" type="ORF">D5R40_05815</name>
</gene>